<organism evidence="3 4">
    <name type="scientific">Desulfurispira natronophila</name>
    <dbReference type="NCBI Taxonomy" id="682562"/>
    <lineage>
        <taxon>Bacteria</taxon>
        <taxon>Pseudomonadati</taxon>
        <taxon>Chrysiogenota</taxon>
        <taxon>Chrysiogenia</taxon>
        <taxon>Chrysiogenales</taxon>
        <taxon>Chrysiogenaceae</taxon>
        <taxon>Desulfurispira</taxon>
    </lineage>
</organism>
<feature type="domain" description="Response regulatory" evidence="2">
    <location>
        <begin position="385"/>
        <end position="499"/>
    </location>
</feature>
<dbReference type="InterPro" id="IPR001932">
    <property type="entry name" value="PPM-type_phosphatase-like_dom"/>
</dbReference>
<dbReference type="Gene3D" id="3.60.40.10">
    <property type="entry name" value="PPM-type phosphatase domain"/>
    <property type="match status" value="1"/>
</dbReference>
<accession>A0A7W7Y4S5</accession>
<evidence type="ECO:0000256" key="1">
    <source>
        <dbReference type="PROSITE-ProRule" id="PRU00169"/>
    </source>
</evidence>
<dbReference type="SMART" id="SM00448">
    <property type="entry name" value="REC"/>
    <property type="match status" value="1"/>
</dbReference>
<protein>
    <submittedName>
        <fullName evidence="3">CheY-like chemotaxis protein</fullName>
    </submittedName>
</protein>
<keyword evidence="4" id="KW-1185">Reference proteome</keyword>
<dbReference type="Proteomes" id="UP000528322">
    <property type="component" value="Unassembled WGS sequence"/>
</dbReference>
<dbReference type="InterPro" id="IPR036457">
    <property type="entry name" value="PPM-type-like_dom_sf"/>
</dbReference>
<evidence type="ECO:0000313" key="4">
    <source>
        <dbReference type="Proteomes" id="UP000528322"/>
    </source>
</evidence>
<reference evidence="3 4" key="1">
    <citation type="submission" date="2020-08" db="EMBL/GenBank/DDBJ databases">
        <title>Genomic Encyclopedia of Type Strains, Phase IV (KMG-IV): sequencing the most valuable type-strain genomes for metagenomic binning, comparative biology and taxonomic classification.</title>
        <authorList>
            <person name="Goeker M."/>
        </authorList>
    </citation>
    <scope>NUCLEOTIDE SEQUENCE [LARGE SCALE GENOMIC DNA]</scope>
    <source>
        <strain evidence="3 4">DSM 22071</strain>
    </source>
</reference>
<dbReference type="SMART" id="SM00331">
    <property type="entry name" value="PP2C_SIG"/>
    <property type="match status" value="1"/>
</dbReference>
<dbReference type="InterPro" id="IPR036890">
    <property type="entry name" value="HATPase_C_sf"/>
</dbReference>
<dbReference type="InterPro" id="IPR001789">
    <property type="entry name" value="Sig_transdc_resp-reg_receiver"/>
</dbReference>
<evidence type="ECO:0000313" key="3">
    <source>
        <dbReference type="EMBL" id="MBB5022088.1"/>
    </source>
</evidence>
<dbReference type="RefSeq" id="WP_183731969.1">
    <property type="nucleotide sequence ID" value="NZ_JACHID010000008.1"/>
</dbReference>
<comment type="caution">
    <text evidence="3">The sequence shown here is derived from an EMBL/GenBank/DDBJ whole genome shotgun (WGS) entry which is preliminary data.</text>
</comment>
<dbReference type="Pfam" id="PF00072">
    <property type="entry name" value="Response_reg"/>
    <property type="match status" value="1"/>
</dbReference>
<sequence>MRSTAVPCKYIYHDNYVINVHCGEHQQPNVFLGSGKNIALICLMNDSSLYHLISDSFAAWSQHQSEFNLLTFVMHFRKNNQDHLSREHRAIFLCIDETEQSLQVVNFSMPRLLLKGQEHNVISMAEEEGSLANPDAMFRVYACPLTEVSSIIATDSNNLLHLAQQHFHHISSKNHIEDLMSAEGSQGSYAYINLFFATPPQLEGEFTQSQFDLDAICQLEERFQKTLDNLDIDKAAVERANITFHEIFFNAFEHGVLHIGRERKDTLIREGRYETVLQELGATAEGSIQVQIHRLPPHQLLRITIADSGPGFDFRPFLSQLHCSVDTYRGRGICFIRNYTDGIYYRCHGNKVSFHICTATASCTRTNTQESSASADTNPAWDDISILVVDDDPYVLDMYSLLLRRTTSKVHTACDGKEGLEKYHQLRPDVIISDIQMPHITGLEMVRHIRENDLSTPIILLTAYSDRDHILEAIETGANRFITKPLEVHKLRNHLEYYVTQIRTKRELDAKRQEEQHQREQAFFELNAKRLHDEQQQRETFAKEQLIIRNDSAKLIHIRAETYYKPQEILSGDIYGICHINADEDLFYIIDSMGKGLSASVTSILCASWLNNHIQNIIDQSAFFDIDDTANRFANYIRQYLIDSEMLSFCLANIDNRNGTINYISCGMYPLLIKDLSTASHTIISLKGNHPPFFRYSAPLQKSTAPLPQYYALLMYSDALCENDSFGTKQLQESFRQHHSLEPIVSAFYQAIGLNNQETADDDLSAILVVKEP</sequence>
<gene>
    <name evidence="3" type="ORF">HNR37_001416</name>
</gene>
<dbReference type="EMBL" id="JACHID010000008">
    <property type="protein sequence ID" value="MBB5022088.1"/>
    <property type="molecule type" value="Genomic_DNA"/>
</dbReference>
<dbReference type="Gene3D" id="3.30.565.10">
    <property type="entry name" value="Histidine kinase-like ATPase, C-terminal domain"/>
    <property type="match status" value="1"/>
</dbReference>
<dbReference type="Pfam" id="PF07228">
    <property type="entry name" value="SpoIIE"/>
    <property type="match status" value="1"/>
</dbReference>
<dbReference type="InterPro" id="IPR052048">
    <property type="entry name" value="ST_Response_Regulator"/>
</dbReference>
<dbReference type="Gene3D" id="3.40.50.2300">
    <property type="match status" value="1"/>
</dbReference>
<feature type="modified residue" description="4-aspartylphosphate" evidence="1">
    <location>
        <position position="434"/>
    </location>
</feature>
<dbReference type="CDD" id="cd00156">
    <property type="entry name" value="REC"/>
    <property type="match status" value="1"/>
</dbReference>
<dbReference type="PANTHER" id="PTHR43228">
    <property type="entry name" value="TWO-COMPONENT RESPONSE REGULATOR"/>
    <property type="match status" value="1"/>
</dbReference>
<dbReference type="PROSITE" id="PS50110">
    <property type="entry name" value="RESPONSE_REGULATORY"/>
    <property type="match status" value="1"/>
</dbReference>
<dbReference type="CDD" id="cd16936">
    <property type="entry name" value="HATPase_RsbW-like"/>
    <property type="match status" value="1"/>
</dbReference>
<dbReference type="GO" id="GO:0000160">
    <property type="term" value="P:phosphorelay signal transduction system"/>
    <property type="evidence" value="ECO:0007669"/>
    <property type="project" value="InterPro"/>
</dbReference>
<proteinExistence type="predicted"/>
<name>A0A7W7Y4S5_9BACT</name>
<keyword evidence="1" id="KW-0597">Phosphoprotein</keyword>
<dbReference type="AlphaFoldDB" id="A0A7W7Y4S5"/>
<dbReference type="InterPro" id="IPR011006">
    <property type="entry name" value="CheY-like_superfamily"/>
</dbReference>
<evidence type="ECO:0000259" key="2">
    <source>
        <dbReference type="PROSITE" id="PS50110"/>
    </source>
</evidence>
<dbReference type="SUPFAM" id="SSF52172">
    <property type="entry name" value="CheY-like"/>
    <property type="match status" value="1"/>
</dbReference>
<dbReference type="PANTHER" id="PTHR43228:SF1">
    <property type="entry name" value="TWO-COMPONENT RESPONSE REGULATOR ARR22"/>
    <property type="match status" value="1"/>
</dbReference>